<proteinExistence type="predicted"/>
<feature type="region of interest" description="Disordered" evidence="1">
    <location>
        <begin position="1"/>
        <end position="41"/>
    </location>
</feature>
<reference evidence="3 4" key="2">
    <citation type="journal article" date="2011" name="Stand. Genomic Sci.">
        <title>Complete genome sequence of Isosphaera pallida type strain (IS1B).</title>
        <authorList>
            <consortium name="US DOE Joint Genome Institute (JGI-PGF)"/>
            <person name="Goker M."/>
            <person name="Cleland D."/>
            <person name="Saunders E."/>
            <person name="Lapidus A."/>
            <person name="Nolan M."/>
            <person name="Lucas S."/>
            <person name="Hammon N."/>
            <person name="Deshpande S."/>
            <person name="Cheng J.F."/>
            <person name="Tapia R."/>
            <person name="Han C."/>
            <person name="Goodwin L."/>
            <person name="Pitluck S."/>
            <person name="Liolios K."/>
            <person name="Pagani I."/>
            <person name="Ivanova N."/>
            <person name="Mavromatis K."/>
            <person name="Pati A."/>
            <person name="Chen A."/>
            <person name="Palaniappan K."/>
            <person name="Land M."/>
            <person name="Hauser L."/>
            <person name="Chang Y.J."/>
            <person name="Jeffries C.D."/>
            <person name="Detter J.C."/>
            <person name="Beck B."/>
            <person name="Woyke T."/>
            <person name="Bristow J."/>
            <person name="Eisen J.A."/>
            <person name="Markowitz V."/>
            <person name="Hugenholtz P."/>
            <person name="Kyrpides N.C."/>
            <person name="Klenk H.P."/>
        </authorList>
    </citation>
    <scope>NUCLEOTIDE SEQUENCE [LARGE SCALE GENOMIC DNA]</scope>
    <source>
        <strain evidence="4">ATCC 43644 / DSM 9630 / IS1B</strain>
    </source>
</reference>
<name>E8R1G5_ISOPI</name>
<dbReference type="GO" id="GO:0090313">
    <property type="term" value="P:regulation of protein targeting to membrane"/>
    <property type="evidence" value="ECO:0007669"/>
    <property type="project" value="TreeGrafter"/>
</dbReference>
<sequence length="1166" mass="128526">MTFGSVPTPTWMGGASSQPTPPSSPSAAVSPSVPSRPERRRRRARIVRGGLALVMLTLIGGGWGLIRNLLDDQRLAQLVVAHATKYLPTSELKVERVDFEPLSDKIRLNRIEINQEAQRGRVETLRFPWIEVLHNPKALLEGHFQPIKVSLAQPRLRLARQQDGRWNVQTLLADPWPGMPMKVWPEIEIQGGVVELTDASGVIGLLDNAQVVIKRVSRQSPDLMSYRIAARGRVVDSIELHGQFDKSNGAVVISGIIRGLKLSESLQNCLPSDLRMAFRRSRLEGGRLDLEIVRLERPPIWGPTKAQPPGKPGDKASLNLNPIQGPWRYELTARLREASLREDPAPFRLTDVTADLQLKTGWGRLDASGWRGPTRVRLTGEFGIDLTAPEPTFEDFKFDLNVIDLSLDDSLRRWITRLGFGPVWDEWLEASKDGVSKAPLRYAQLIGREQAANDRGAAVEDGLEEFQLGVAGQAAGSRGRVNLTAHLSRPNAQEPMKSKAQVVCLGVNVIPFDFPYPFTNVVGRLDWDSEPNELKIDVKTLVGGRPASARGIVRNPGPDAFAEIDLHAESAPMDQTLLNALAPDIRQAVEEFHPTGSAEVWSRIERRPADAHHPLPRLDVTTELMLTDRCAVKWDGLPYPVSNLTGRLVLTPTVWRFEDMRGTNAQTVVEGSGVVRKLGPGLRDLESDIQLVARNLAFDPQLRAALPPEWQQTWATLNPSGSCDVAARVRTRPGKDHFQFVVRPRPETRIELELPPIPGAPQGHDQPIRFPAMENIRGTFSFDDGEVVMTGVGFEFRGAPTRVERGRVRLEPNGAFDLEAFDLSIANLRLDSGLRKLMPPLMAKAARRFKDDPIALMRGHLRIGWNGQPGQPATVAWNQGLVLLDGNAIETGLPIQHIQGQIDRLSGDFDGRTLRARGVLDLDSVNIGGLQVTAIRAPWQVQGGQAELPDFSARLLGGRLGGRASTTLEENPRYHLEMRLQDADLSELALNLPGTEGYRGRLAAEIVTDGVGADRRGLSGRGWARVVEGDLGRLPAYLALVKFLKLNLNRINATAFDDASVRFRIAEGVASLDRIALQGDAFSLEGGGYLSPRNELDLRLKLLLGRDRQFHVPVVSDLVREATGQLFIIRVQGRPTAPSYRLEALPGASELLRDSLGGLPQPGVRR</sequence>
<keyword evidence="2" id="KW-0472">Membrane</keyword>
<dbReference type="InterPro" id="IPR052894">
    <property type="entry name" value="AsmA-related"/>
</dbReference>
<evidence type="ECO:0000256" key="1">
    <source>
        <dbReference type="SAM" id="MobiDB-lite"/>
    </source>
</evidence>
<gene>
    <name evidence="3" type="ordered locus">Isop_1800</name>
</gene>
<dbReference type="HOGENOM" id="CLU_288525_0_0_0"/>
<keyword evidence="2" id="KW-0812">Transmembrane</keyword>
<feature type="transmembrane region" description="Helical" evidence="2">
    <location>
        <begin position="46"/>
        <end position="66"/>
    </location>
</feature>
<accession>E8R1G5</accession>
<dbReference type="RefSeq" id="WP_013564670.1">
    <property type="nucleotide sequence ID" value="NC_014962.1"/>
</dbReference>
<organism evidence="3 4">
    <name type="scientific">Isosphaera pallida (strain ATCC 43644 / DSM 9630 / IS1B)</name>
    <dbReference type="NCBI Taxonomy" id="575540"/>
    <lineage>
        <taxon>Bacteria</taxon>
        <taxon>Pseudomonadati</taxon>
        <taxon>Planctomycetota</taxon>
        <taxon>Planctomycetia</taxon>
        <taxon>Isosphaerales</taxon>
        <taxon>Isosphaeraceae</taxon>
        <taxon>Isosphaera</taxon>
    </lineage>
</organism>
<dbReference type="PANTHER" id="PTHR30441">
    <property type="entry name" value="DUF748 DOMAIN-CONTAINING PROTEIN"/>
    <property type="match status" value="1"/>
</dbReference>
<keyword evidence="4" id="KW-1185">Reference proteome</keyword>
<protein>
    <submittedName>
        <fullName evidence="3">Uncharacterized protein</fullName>
    </submittedName>
</protein>
<dbReference type="EMBL" id="CP002353">
    <property type="protein sequence ID" value="ADV62382.1"/>
    <property type="molecule type" value="Genomic_DNA"/>
</dbReference>
<feature type="compositionally biased region" description="Low complexity" evidence="1">
    <location>
        <begin position="25"/>
        <end position="35"/>
    </location>
</feature>
<dbReference type="KEGG" id="ipa:Isop_1800"/>
<dbReference type="Proteomes" id="UP000008631">
    <property type="component" value="Chromosome"/>
</dbReference>
<evidence type="ECO:0000256" key="2">
    <source>
        <dbReference type="SAM" id="Phobius"/>
    </source>
</evidence>
<dbReference type="PANTHER" id="PTHR30441:SF8">
    <property type="entry name" value="DUF748 DOMAIN-CONTAINING PROTEIN"/>
    <property type="match status" value="1"/>
</dbReference>
<dbReference type="InParanoid" id="E8R1G5"/>
<dbReference type="STRING" id="575540.Isop_1800"/>
<reference key="1">
    <citation type="submission" date="2010-11" db="EMBL/GenBank/DDBJ databases">
        <title>The complete sequence of chromosome of Isophaera pallida ATCC 43644.</title>
        <authorList>
            <consortium name="US DOE Joint Genome Institute (JGI-PGF)"/>
            <person name="Lucas S."/>
            <person name="Copeland A."/>
            <person name="Lapidus A."/>
            <person name="Bruce D."/>
            <person name="Goodwin L."/>
            <person name="Pitluck S."/>
            <person name="Kyrpides N."/>
            <person name="Mavromatis K."/>
            <person name="Pagani I."/>
            <person name="Ivanova N."/>
            <person name="Saunders E."/>
            <person name="Brettin T."/>
            <person name="Detter J.C."/>
            <person name="Han C."/>
            <person name="Tapia R."/>
            <person name="Land M."/>
            <person name="Hauser L."/>
            <person name="Markowitz V."/>
            <person name="Cheng J.-F."/>
            <person name="Hugenholtz P."/>
            <person name="Woyke T."/>
            <person name="Wu D."/>
            <person name="Eisen J.A."/>
        </authorList>
    </citation>
    <scope>NUCLEOTIDE SEQUENCE</scope>
    <source>
        <strain>ATCC 43644</strain>
    </source>
</reference>
<keyword evidence="2" id="KW-1133">Transmembrane helix</keyword>
<dbReference type="GO" id="GO:0005886">
    <property type="term" value="C:plasma membrane"/>
    <property type="evidence" value="ECO:0007669"/>
    <property type="project" value="TreeGrafter"/>
</dbReference>
<dbReference type="AlphaFoldDB" id="E8R1G5"/>
<evidence type="ECO:0000313" key="3">
    <source>
        <dbReference type="EMBL" id="ADV62382.1"/>
    </source>
</evidence>
<evidence type="ECO:0000313" key="4">
    <source>
        <dbReference type="Proteomes" id="UP000008631"/>
    </source>
</evidence>
<dbReference type="eggNOG" id="COG2982">
    <property type="taxonomic scope" value="Bacteria"/>
</dbReference>